<feature type="domain" description="Calcineurin-like phosphoesterase" evidence="2">
    <location>
        <begin position="3"/>
        <end position="198"/>
    </location>
</feature>
<dbReference type="PIRSF" id="PIRSF033091">
    <property type="entry name" value="Pesterase_YhaO"/>
    <property type="match status" value="1"/>
</dbReference>
<dbReference type="SUPFAM" id="SSF56300">
    <property type="entry name" value="Metallo-dependent phosphatases"/>
    <property type="match status" value="1"/>
</dbReference>
<reference evidence="3 4" key="1">
    <citation type="submission" date="2020-04" db="EMBL/GenBank/DDBJ databases">
        <title>Draft genome of Pyxidicoccus fallax type strain.</title>
        <authorList>
            <person name="Whitworth D.E."/>
        </authorList>
    </citation>
    <scope>NUCLEOTIDE SEQUENCE [LARGE SCALE GENOMIC DNA]</scope>
    <source>
        <strain evidence="3 4">DSM 14698</strain>
    </source>
</reference>
<dbReference type="AlphaFoldDB" id="A0A848LAM2"/>
<dbReference type="InterPro" id="IPR004843">
    <property type="entry name" value="Calcineurin-like_PHP"/>
</dbReference>
<keyword evidence="1" id="KW-0378">Hydrolase</keyword>
<protein>
    <submittedName>
        <fullName evidence="3">DNA repair exonuclease</fullName>
    </submittedName>
</protein>
<dbReference type="InterPro" id="IPR014576">
    <property type="entry name" value="Pesterase_YhaO"/>
</dbReference>
<evidence type="ECO:0000313" key="4">
    <source>
        <dbReference type="Proteomes" id="UP000518300"/>
    </source>
</evidence>
<dbReference type="Proteomes" id="UP000518300">
    <property type="component" value="Unassembled WGS sequence"/>
</dbReference>
<dbReference type="EMBL" id="JABBJJ010000036">
    <property type="protein sequence ID" value="NMO15302.1"/>
    <property type="molecule type" value="Genomic_DNA"/>
</dbReference>
<dbReference type="PANTHER" id="PTHR30337">
    <property type="entry name" value="COMPONENT OF ATP-DEPENDENT DSDNA EXONUCLEASE"/>
    <property type="match status" value="1"/>
</dbReference>
<comment type="caution">
    <text evidence="3">The sequence shown here is derived from an EMBL/GenBank/DDBJ whole genome shotgun (WGS) entry which is preliminary data.</text>
</comment>
<evidence type="ECO:0000256" key="1">
    <source>
        <dbReference type="ARBA" id="ARBA00022801"/>
    </source>
</evidence>
<dbReference type="InterPro" id="IPR041796">
    <property type="entry name" value="Mre11_N"/>
</dbReference>
<evidence type="ECO:0000313" key="3">
    <source>
        <dbReference type="EMBL" id="NMO15302.1"/>
    </source>
</evidence>
<dbReference type="Pfam" id="PF00149">
    <property type="entry name" value="Metallophos"/>
    <property type="match status" value="1"/>
</dbReference>
<proteinExistence type="predicted"/>
<keyword evidence="4" id="KW-1185">Reference proteome</keyword>
<evidence type="ECO:0000259" key="2">
    <source>
        <dbReference type="Pfam" id="PF00149"/>
    </source>
</evidence>
<dbReference type="CDD" id="cd00840">
    <property type="entry name" value="MPP_Mre11_N"/>
    <property type="match status" value="1"/>
</dbReference>
<gene>
    <name evidence="3" type="ORF">HG543_10615</name>
</gene>
<keyword evidence="3" id="KW-0269">Exonuclease</keyword>
<dbReference type="PANTHER" id="PTHR30337:SF7">
    <property type="entry name" value="PHOSPHOESTERASE"/>
    <property type="match status" value="1"/>
</dbReference>
<dbReference type="GO" id="GO:0004527">
    <property type="term" value="F:exonuclease activity"/>
    <property type="evidence" value="ECO:0007669"/>
    <property type="project" value="UniProtKB-KW"/>
</dbReference>
<sequence length="417" mass="45266">MPFKFVHAADLHLDTPFRGVAAQGPLPGRFQESTFRALTRIVDLCLRERVAFLLLAGDLFDVKDRSVRARLALRSELARLHSAGIQSFIVHGNHDPLSGDTGTLGLPASVKVFGPDWEEAEVVREGRRLCRVQGVSYPDVEVRDDLSARFRRTGEGFSVGLLHANLGGAEGHANYAPCTSAGLGSRGLDYWALGHVHTRAEHLLPGGGVAVYPGNPQGRHANEAGERGCVLVEVEDGGMRRRFVPVDGVRWHKLELPLSGLGTLDGLLDTAVEAVESRCSAELDGHAVRLTLTGRGPLHRELARPGALAQVETDLRERLAQGHPPVLLESLRDSTRPELDLEAVRASGGFARTLLEEARFLVESPAELARLWEQEALGSLGQRLKRLGVDALEAPRPEWVVGAGRHGVESLHEEEAS</sequence>
<dbReference type="RefSeq" id="WP_169344595.1">
    <property type="nucleotide sequence ID" value="NZ_JABBJJ010000036.1"/>
</dbReference>
<name>A0A848LAM2_9BACT</name>
<keyword evidence="3" id="KW-0540">Nuclease</keyword>
<dbReference type="InterPro" id="IPR050535">
    <property type="entry name" value="DNA_Repair-Maintenance_Comp"/>
</dbReference>
<dbReference type="InterPro" id="IPR029052">
    <property type="entry name" value="Metallo-depent_PP-like"/>
</dbReference>
<accession>A0A848LAM2</accession>
<organism evidence="3 4">
    <name type="scientific">Pyxidicoccus fallax</name>
    <dbReference type="NCBI Taxonomy" id="394095"/>
    <lineage>
        <taxon>Bacteria</taxon>
        <taxon>Pseudomonadati</taxon>
        <taxon>Myxococcota</taxon>
        <taxon>Myxococcia</taxon>
        <taxon>Myxococcales</taxon>
        <taxon>Cystobacterineae</taxon>
        <taxon>Myxococcaceae</taxon>
        <taxon>Pyxidicoccus</taxon>
    </lineage>
</organism>
<dbReference type="Gene3D" id="3.60.21.10">
    <property type="match status" value="1"/>
</dbReference>